<evidence type="ECO:0000256" key="5">
    <source>
        <dbReference type="ARBA" id="ARBA00022692"/>
    </source>
</evidence>
<keyword evidence="5 11" id="KW-0812">Transmembrane</keyword>
<keyword evidence="2" id="KW-0997">Cell inner membrane</keyword>
<comment type="catalytic activity">
    <reaction evidence="11">
        <text>[GlcNAc-(1-&gt;4)-Mur2Ac(oyl-L-Ala-gamma-D-Glu-L-Lys-D-Ala-D-Ala)](n)-di-trans,octa-cis-undecaprenyl diphosphate + beta-D-GlcNAc-(1-&gt;4)-Mur2Ac(oyl-L-Ala-gamma-D-Glu-L-Lys-D-Ala-D-Ala)-di-trans,octa-cis-undecaprenyl diphosphate = [GlcNAc-(1-&gt;4)-Mur2Ac(oyl-L-Ala-gamma-D-Glu-L-Lys-D-Ala-D-Ala)](n+1)-di-trans,octa-cis-undecaprenyl diphosphate + di-trans,octa-cis-undecaprenyl diphosphate + H(+)</text>
        <dbReference type="Rhea" id="RHEA:23708"/>
        <dbReference type="Rhea" id="RHEA-COMP:9602"/>
        <dbReference type="Rhea" id="RHEA-COMP:9603"/>
        <dbReference type="ChEBI" id="CHEBI:15378"/>
        <dbReference type="ChEBI" id="CHEBI:58405"/>
        <dbReference type="ChEBI" id="CHEBI:60033"/>
        <dbReference type="ChEBI" id="CHEBI:78435"/>
        <dbReference type="EC" id="2.4.99.28"/>
    </reaction>
</comment>
<feature type="domain" description="Glycosyl transferase family 51" evidence="12">
    <location>
        <begin position="48"/>
        <end position="214"/>
    </location>
</feature>
<dbReference type="GO" id="GO:0071555">
    <property type="term" value="P:cell wall organization"/>
    <property type="evidence" value="ECO:0007669"/>
    <property type="project" value="UniProtKB-KW"/>
</dbReference>
<sequence>MFKKIFKWIGRLLLLFFGSTILTVVVYRFVNPPITPFMIAKYFEGGSKQIQKDWVPIESMSPDLPLAVIAAEDQKFMTHNGFDVEAIEKAIKNNQKGKKVRGASTISQQTAKNVFLVPSRSWVRKGLETYFTFLIEVIWSKKRIMEVYLNVIEQGDGIYGVQASAIIHFNKDALKVSRSQAALMAVVLPNPVKFKIKNPSPYVRGRQSWTIRQMSNLGGQSVVKSFYED</sequence>
<dbReference type="PANTHER" id="PTHR30400:SF0">
    <property type="entry name" value="BIOSYNTHETIC PEPTIDOGLYCAN TRANSGLYCOSYLASE"/>
    <property type="match status" value="1"/>
</dbReference>
<evidence type="ECO:0000256" key="8">
    <source>
        <dbReference type="ARBA" id="ARBA00022989"/>
    </source>
</evidence>
<dbReference type="Proteomes" id="UP000470771">
    <property type="component" value="Unassembled WGS sequence"/>
</dbReference>
<gene>
    <name evidence="11 13" type="primary">mtgA</name>
    <name evidence="13" type="ORF">GQN54_08090</name>
</gene>
<comment type="subcellular location">
    <subcellularLocation>
        <location evidence="11">Cell membrane</location>
        <topology evidence="11">Single-pass membrane protein</topology>
    </subcellularLocation>
</comment>
<keyword evidence="6 11" id="KW-0133">Cell shape</keyword>
<dbReference type="PANTHER" id="PTHR30400">
    <property type="entry name" value="MONOFUNCTIONAL BIOSYNTHETIC PEPTIDOGLYCAN TRANSGLYCOSYLASE"/>
    <property type="match status" value="1"/>
</dbReference>
<dbReference type="UniPathway" id="UPA00219"/>
<keyword evidence="8 11" id="KW-1133">Transmembrane helix</keyword>
<keyword evidence="1 11" id="KW-1003">Cell membrane</keyword>
<dbReference type="GO" id="GO:0008955">
    <property type="term" value="F:peptidoglycan glycosyltransferase activity"/>
    <property type="evidence" value="ECO:0007669"/>
    <property type="project" value="UniProtKB-UniRule"/>
</dbReference>
<dbReference type="GO" id="GO:0008360">
    <property type="term" value="P:regulation of cell shape"/>
    <property type="evidence" value="ECO:0007669"/>
    <property type="project" value="UniProtKB-KW"/>
</dbReference>
<dbReference type="AlphaFoldDB" id="A0A6N9NLS3"/>
<comment type="caution">
    <text evidence="13">The sequence shown here is derived from an EMBL/GenBank/DDBJ whole genome shotgun (WGS) entry which is preliminary data.</text>
</comment>
<dbReference type="GO" id="GO:0016763">
    <property type="term" value="F:pentosyltransferase activity"/>
    <property type="evidence" value="ECO:0007669"/>
    <property type="project" value="InterPro"/>
</dbReference>
<evidence type="ECO:0000256" key="11">
    <source>
        <dbReference type="HAMAP-Rule" id="MF_00766"/>
    </source>
</evidence>
<keyword evidence="7 11" id="KW-0573">Peptidoglycan synthesis</keyword>
<dbReference type="HAMAP" id="MF_00766">
    <property type="entry name" value="PGT_MtgA"/>
    <property type="match status" value="1"/>
</dbReference>
<dbReference type="RefSeq" id="WP_160633022.1">
    <property type="nucleotide sequence ID" value="NZ_WWNE01000006.1"/>
</dbReference>
<dbReference type="EMBL" id="WWNE01000006">
    <property type="protein sequence ID" value="NBG66077.1"/>
    <property type="molecule type" value="Genomic_DNA"/>
</dbReference>
<comment type="similarity">
    <text evidence="11">Belongs to the glycosyltransferase 51 family.</text>
</comment>
<evidence type="ECO:0000256" key="1">
    <source>
        <dbReference type="ARBA" id="ARBA00022475"/>
    </source>
</evidence>
<organism evidence="13 14">
    <name type="scientific">Acidiluteibacter ferrifornacis</name>
    <dbReference type="NCBI Taxonomy" id="2692424"/>
    <lineage>
        <taxon>Bacteria</taxon>
        <taxon>Pseudomonadati</taxon>
        <taxon>Bacteroidota</taxon>
        <taxon>Flavobacteriia</taxon>
        <taxon>Flavobacteriales</taxon>
        <taxon>Cryomorphaceae</taxon>
        <taxon>Acidiluteibacter</taxon>
    </lineage>
</organism>
<evidence type="ECO:0000256" key="4">
    <source>
        <dbReference type="ARBA" id="ARBA00022679"/>
    </source>
</evidence>
<keyword evidence="9 11" id="KW-0472">Membrane</keyword>
<dbReference type="EC" id="2.4.99.28" evidence="11"/>
<dbReference type="GO" id="GO:0005886">
    <property type="term" value="C:plasma membrane"/>
    <property type="evidence" value="ECO:0007669"/>
    <property type="project" value="UniProtKB-SubCell"/>
</dbReference>
<comment type="function">
    <text evidence="11">Peptidoglycan polymerase that catalyzes glycan chain elongation from lipid-linked precursors.</text>
</comment>
<proteinExistence type="inferred from homology"/>
<evidence type="ECO:0000256" key="10">
    <source>
        <dbReference type="ARBA" id="ARBA00023316"/>
    </source>
</evidence>
<protein>
    <recommendedName>
        <fullName evidence="11">Biosynthetic peptidoglycan transglycosylase</fullName>
        <ecNumber evidence="11">2.4.99.28</ecNumber>
    </recommendedName>
    <alternativeName>
        <fullName evidence="11">Glycan polymerase</fullName>
    </alternativeName>
    <alternativeName>
        <fullName evidence="11">Peptidoglycan glycosyltransferase MtgA</fullName>
        <shortName evidence="11">PGT</shortName>
    </alternativeName>
</protein>
<dbReference type="Pfam" id="PF00912">
    <property type="entry name" value="Transgly"/>
    <property type="match status" value="1"/>
</dbReference>
<dbReference type="InterPro" id="IPR011812">
    <property type="entry name" value="Pep_trsgly"/>
</dbReference>
<dbReference type="InterPro" id="IPR036950">
    <property type="entry name" value="PBP_transglycosylase"/>
</dbReference>
<dbReference type="SUPFAM" id="SSF53955">
    <property type="entry name" value="Lysozyme-like"/>
    <property type="match status" value="1"/>
</dbReference>
<dbReference type="Gene3D" id="1.10.3810.10">
    <property type="entry name" value="Biosynthetic peptidoglycan transglycosylase-like"/>
    <property type="match status" value="1"/>
</dbReference>
<evidence type="ECO:0000256" key="9">
    <source>
        <dbReference type="ARBA" id="ARBA00023136"/>
    </source>
</evidence>
<dbReference type="InterPro" id="IPR001264">
    <property type="entry name" value="Glyco_trans_51"/>
</dbReference>
<evidence type="ECO:0000313" key="13">
    <source>
        <dbReference type="EMBL" id="NBG66077.1"/>
    </source>
</evidence>
<reference evidence="13 14" key="1">
    <citation type="submission" date="2019-12" db="EMBL/GenBank/DDBJ databases">
        <authorList>
            <person name="Zhao J."/>
        </authorList>
    </citation>
    <scope>NUCLEOTIDE SEQUENCE [LARGE SCALE GENOMIC DNA]</scope>
    <source>
        <strain evidence="13 14">S-15</strain>
    </source>
</reference>
<dbReference type="GO" id="GO:0009252">
    <property type="term" value="P:peptidoglycan biosynthetic process"/>
    <property type="evidence" value="ECO:0007669"/>
    <property type="project" value="UniProtKB-UniRule"/>
</dbReference>
<comment type="pathway">
    <text evidence="11">Cell wall biogenesis; peptidoglycan biosynthesis.</text>
</comment>
<dbReference type="GO" id="GO:0009274">
    <property type="term" value="C:peptidoglycan-based cell wall"/>
    <property type="evidence" value="ECO:0007669"/>
    <property type="project" value="InterPro"/>
</dbReference>
<keyword evidence="4 11" id="KW-0808">Transferase</keyword>
<evidence type="ECO:0000256" key="3">
    <source>
        <dbReference type="ARBA" id="ARBA00022676"/>
    </source>
</evidence>
<dbReference type="NCBIfam" id="TIGR02070">
    <property type="entry name" value="mono_pep_trsgly"/>
    <property type="match status" value="1"/>
</dbReference>
<evidence type="ECO:0000256" key="6">
    <source>
        <dbReference type="ARBA" id="ARBA00022960"/>
    </source>
</evidence>
<evidence type="ECO:0000313" key="14">
    <source>
        <dbReference type="Proteomes" id="UP000470771"/>
    </source>
</evidence>
<accession>A0A6N9NLS3</accession>
<keyword evidence="3 11" id="KW-0328">Glycosyltransferase</keyword>
<dbReference type="InterPro" id="IPR023346">
    <property type="entry name" value="Lysozyme-like_dom_sf"/>
</dbReference>
<evidence type="ECO:0000256" key="2">
    <source>
        <dbReference type="ARBA" id="ARBA00022519"/>
    </source>
</evidence>
<evidence type="ECO:0000256" key="7">
    <source>
        <dbReference type="ARBA" id="ARBA00022984"/>
    </source>
</evidence>
<keyword evidence="14" id="KW-1185">Reference proteome</keyword>
<keyword evidence="10 11" id="KW-0961">Cell wall biogenesis/degradation</keyword>
<evidence type="ECO:0000259" key="12">
    <source>
        <dbReference type="Pfam" id="PF00912"/>
    </source>
</evidence>
<name>A0A6N9NLS3_9FLAO</name>